<feature type="region of interest" description="Disordered" evidence="1">
    <location>
        <begin position="78"/>
        <end position="97"/>
    </location>
</feature>
<evidence type="ECO:0000313" key="3">
    <source>
        <dbReference type="Proteomes" id="UP001214638"/>
    </source>
</evidence>
<organism evidence="2 3">
    <name type="scientific">Babesia duncani</name>
    <dbReference type="NCBI Taxonomy" id="323732"/>
    <lineage>
        <taxon>Eukaryota</taxon>
        <taxon>Sar</taxon>
        <taxon>Alveolata</taxon>
        <taxon>Apicomplexa</taxon>
        <taxon>Aconoidasida</taxon>
        <taxon>Piroplasmida</taxon>
        <taxon>Babesiidae</taxon>
        <taxon>Babesia</taxon>
    </lineage>
</organism>
<reference evidence="2" key="1">
    <citation type="journal article" date="2023" name="Nat. Microbiol.">
        <title>Babesia duncani multi-omics identifies virulence factors and drug targets.</title>
        <authorList>
            <person name="Singh P."/>
            <person name="Lonardi S."/>
            <person name="Liang Q."/>
            <person name="Vydyam P."/>
            <person name="Khabirova E."/>
            <person name="Fang T."/>
            <person name="Gihaz S."/>
            <person name="Thekkiniath J."/>
            <person name="Munshi M."/>
            <person name="Abel S."/>
            <person name="Ciampossin L."/>
            <person name="Batugedara G."/>
            <person name="Gupta M."/>
            <person name="Lu X.M."/>
            <person name="Lenz T."/>
            <person name="Chakravarty S."/>
            <person name="Cornillot E."/>
            <person name="Hu Y."/>
            <person name="Ma W."/>
            <person name="Gonzalez L.M."/>
            <person name="Sanchez S."/>
            <person name="Estrada K."/>
            <person name="Sanchez-Flores A."/>
            <person name="Montero E."/>
            <person name="Harb O.S."/>
            <person name="Le Roch K.G."/>
            <person name="Mamoun C.B."/>
        </authorList>
    </citation>
    <scope>NUCLEOTIDE SEQUENCE</scope>
    <source>
        <strain evidence="2">WA1</strain>
    </source>
</reference>
<keyword evidence="3" id="KW-1185">Reference proteome</keyword>
<gene>
    <name evidence="2" type="ORF">BdWA1_000224</name>
</gene>
<dbReference type="AlphaFoldDB" id="A0AAD9PLT5"/>
<dbReference type="Proteomes" id="UP001214638">
    <property type="component" value="Unassembled WGS sequence"/>
</dbReference>
<evidence type="ECO:0000256" key="1">
    <source>
        <dbReference type="SAM" id="MobiDB-lite"/>
    </source>
</evidence>
<sequence>MNGVPPITIKPPVPKLRNFRQQIAPVVKNHCKHNEPAVQDWNGEQKHPVYNVVRHRCKVGRLELLHCKGVCHGHDNVLVRNHPGNHDRHGAPLKTNG</sequence>
<name>A0AAD9PLT5_9APIC</name>
<dbReference type="KEGG" id="bdw:94334522"/>
<proteinExistence type="predicted"/>
<dbReference type="GeneID" id="94334522"/>
<protein>
    <submittedName>
        <fullName evidence="2">Uncharacterized protein</fullName>
    </submittedName>
</protein>
<dbReference type="EMBL" id="JALLKP010000001">
    <property type="protein sequence ID" value="KAK2197225.1"/>
    <property type="molecule type" value="Genomic_DNA"/>
</dbReference>
<dbReference type="RefSeq" id="XP_067804067.1">
    <property type="nucleotide sequence ID" value="XM_067945276.1"/>
</dbReference>
<accession>A0AAD9PLT5</accession>
<evidence type="ECO:0000313" key="2">
    <source>
        <dbReference type="EMBL" id="KAK2197225.1"/>
    </source>
</evidence>
<comment type="caution">
    <text evidence="2">The sequence shown here is derived from an EMBL/GenBank/DDBJ whole genome shotgun (WGS) entry which is preliminary data.</text>
</comment>